<dbReference type="AlphaFoldDB" id="A0A1F4UWT5"/>
<dbReference type="PANTHER" id="PTHR35561">
    <property type="entry name" value="RNA 2',3'-CYCLIC PHOSPHODIESTERASE"/>
    <property type="match status" value="1"/>
</dbReference>
<evidence type="ECO:0000313" key="2">
    <source>
        <dbReference type="EMBL" id="OGC49401.1"/>
    </source>
</evidence>
<evidence type="ECO:0000256" key="1">
    <source>
        <dbReference type="ARBA" id="ARBA00022801"/>
    </source>
</evidence>
<reference evidence="2 3" key="1">
    <citation type="journal article" date="2016" name="Nat. Commun.">
        <title>Thousands of microbial genomes shed light on interconnected biogeochemical processes in an aquifer system.</title>
        <authorList>
            <person name="Anantharaman K."/>
            <person name="Brown C.T."/>
            <person name="Hug L.A."/>
            <person name="Sharon I."/>
            <person name="Castelle C.J."/>
            <person name="Probst A.J."/>
            <person name="Thomas B.C."/>
            <person name="Singh A."/>
            <person name="Wilkins M.J."/>
            <person name="Karaoz U."/>
            <person name="Brodie E.L."/>
            <person name="Williams K.H."/>
            <person name="Hubbard S.S."/>
            <person name="Banfield J.F."/>
        </authorList>
    </citation>
    <scope>NUCLEOTIDE SEQUENCE [LARGE SCALE GENOMIC DNA]</scope>
</reference>
<keyword evidence="2" id="KW-0436">Ligase</keyword>
<dbReference type="GO" id="GO:0008664">
    <property type="term" value="F:RNA 2',3'-cyclic 3'-phosphodiesterase activity"/>
    <property type="evidence" value="ECO:0007669"/>
    <property type="project" value="InterPro"/>
</dbReference>
<dbReference type="GO" id="GO:0004113">
    <property type="term" value="F:2',3'-cyclic-nucleotide 3'-phosphodiesterase activity"/>
    <property type="evidence" value="ECO:0007669"/>
    <property type="project" value="InterPro"/>
</dbReference>
<proteinExistence type="predicted"/>
<dbReference type="NCBIfam" id="TIGR02258">
    <property type="entry name" value="2_5_ligase"/>
    <property type="match status" value="1"/>
</dbReference>
<dbReference type="PANTHER" id="PTHR35561:SF1">
    <property type="entry name" value="RNA 2',3'-CYCLIC PHOSPHODIESTERASE"/>
    <property type="match status" value="1"/>
</dbReference>
<comment type="caution">
    <text evidence="2">The sequence shown here is derived from an EMBL/GenBank/DDBJ whole genome shotgun (WGS) entry which is preliminary data.</text>
</comment>
<sequence length="189" mass="22286">MYRNVYIGIPLPEDITKKYINLLNKLKKPAILPESEVESYENDIPHITLYFLGNQSKEEIEKIKESLLSIDLNIRNNEINIGGFGIFKKKESSIAYLRIRKTKELTALYKNLEENLKSFYFEKRAFIPHLTLSRKINSKNSKSIQMLKAETGKINWKFKLNTICLFGRDSKTRRIRTLERIYLHNTDIK</sequence>
<accession>A0A1F4UWT5</accession>
<protein>
    <submittedName>
        <fullName evidence="2">2'-5' RNA ligase</fullName>
    </submittedName>
</protein>
<organism evidence="2 3">
    <name type="scientific">candidate division WWE3 bacterium RBG_16_37_10</name>
    <dbReference type="NCBI Taxonomy" id="1802610"/>
    <lineage>
        <taxon>Bacteria</taxon>
        <taxon>Katanobacteria</taxon>
    </lineage>
</organism>
<dbReference type="Proteomes" id="UP000177371">
    <property type="component" value="Unassembled WGS sequence"/>
</dbReference>
<evidence type="ECO:0000313" key="3">
    <source>
        <dbReference type="Proteomes" id="UP000177371"/>
    </source>
</evidence>
<dbReference type="SUPFAM" id="SSF55144">
    <property type="entry name" value="LigT-like"/>
    <property type="match status" value="1"/>
</dbReference>
<dbReference type="Gene3D" id="3.90.1140.10">
    <property type="entry name" value="Cyclic phosphodiesterase"/>
    <property type="match status" value="1"/>
</dbReference>
<keyword evidence="1" id="KW-0378">Hydrolase</keyword>
<dbReference type="InterPro" id="IPR009097">
    <property type="entry name" value="Cyclic_Pdiesterase"/>
</dbReference>
<gene>
    <name evidence="2" type="ORF">A2W32_04385</name>
</gene>
<dbReference type="Pfam" id="PF13563">
    <property type="entry name" value="2_5_RNA_ligase2"/>
    <property type="match status" value="1"/>
</dbReference>
<dbReference type="GO" id="GO:0016874">
    <property type="term" value="F:ligase activity"/>
    <property type="evidence" value="ECO:0007669"/>
    <property type="project" value="UniProtKB-KW"/>
</dbReference>
<dbReference type="STRING" id="1802610.A2W32_04385"/>
<dbReference type="InterPro" id="IPR004175">
    <property type="entry name" value="RNA_CPDase"/>
</dbReference>
<name>A0A1F4UWT5_UNCKA</name>
<dbReference type="EMBL" id="MEUT01000051">
    <property type="protein sequence ID" value="OGC49401.1"/>
    <property type="molecule type" value="Genomic_DNA"/>
</dbReference>